<feature type="compositionally biased region" description="Polar residues" evidence="1">
    <location>
        <begin position="194"/>
        <end position="208"/>
    </location>
</feature>
<dbReference type="AlphaFoldDB" id="A0AAF3EEI0"/>
<evidence type="ECO:0000256" key="1">
    <source>
        <dbReference type="SAM" id="MobiDB-lite"/>
    </source>
</evidence>
<dbReference type="InterPro" id="IPR036383">
    <property type="entry name" value="TSP1_rpt_sf"/>
</dbReference>
<evidence type="ECO:0000313" key="4">
    <source>
        <dbReference type="WBParaSite" id="MBELARI_LOCUS12377"/>
    </source>
</evidence>
<dbReference type="Gene3D" id="2.20.100.10">
    <property type="entry name" value="Thrombospondin type-1 (TSP1) repeat"/>
    <property type="match status" value="1"/>
</dbReference>
<proteinExistence type="predicted"/>
<dbReference type="Proteomes" id="UP000887575">
    <property type="component" value="Unassembled WGS sequence"/>
</dbReference>
<evidence type="ECO:0000256" key="2">
    <source>
        <dbReference type="SAM" id="SignalP"/>
    </source>
</evidence>
<dbReference type="Pfam" id="PF00090">
    <property type="entry name" value="TSP_1"/>
    <property type="match status" value="1"/>
</dbReference>
<reference evidence="4" key="1">
    <citation type="submission" date="2024-02" db="UniProtKB">
        <authorList>
            <consortium name="WormBaseParasite"/>
        </authorList>
    </citation>
    <scope>IDENTIFICATION</scope>
</reference>
<keyword evidence="3" id="KW-1185">Reference proteome</keyword>
<accession>A0AAF3EEI0</accession>
<name>A0AAF3EEI0_9BILA</name>
<keyword evidence="2" id="KW-0732">Signal</keyword>
<dbReference type="InterPro" id="IPR000884">
    <property type="entry name" value="TSP1_rpt"/>
</dbReference>
<dbReference type="SUPFAM" id="SSF82895">
    <property type="entry name" value="TSP-1 type 1 repeat"/>
    <property type="match status" value="1"/>
</dbReference>
<organism evidence="3 4">
    <name type="scientific">Mesorhabditis belari</name>
    <dbReference type="NCBI Taxonomy" id="2138241"/>
    <lineage>
        <taxon>Eukaryota</taxon>
        <taxon>Metazoa</taxon>
        <taxon>Ecdysozoa</taxon>
        <taxon>Nematoda</taxon>
        <taxon>Chromadorea</taxon>
        <taxon>Rhabditida</taxon>
        <taxon>Rhabditina</taxon>
        <taxon>Rhabditomorpha</taxon>
        <taxon>Rhabditoidea</taxon>
        <taxon>Rhabditidae</taxon>
        <taxon>Mesorhabditinae</taxon>
        <taxon>Mesorhabditis</taxon>
    </lineage>
</organism>
<feature type="signal peptide" evidence="2">
    <location>
        <begin position="1"/>
        <end position="24"/>
    </location>
</feature>
<evidence type="ECO:0000313" key="3">
    <source>
        <dbReference type="Proteomes" id="UP000887575"/>
    </source>
</evidence>
<sequence>MRPFILFLYGTAIGLVSFIGNSDALSVCTRPNQSMSDGFFQRVDLPSAIACIERCIEYMEICHSALFIRFDEKLNGICQLYPINSEDSEEAFQEQDNPDAESTVFELLDRCPPITKMDMMRRLSEEALNRLAEPKKTARALTKTFDDEIIQREEIYPKRDSFTSSELAQYVKRDRSDRGYATMHSVDEPPNHRNPWQNPFESLTSAYSSKERPSYLTGYSSSSNEKDSPSYGPSPSLAGLSPIQPIQVLHRGQPMLHRPAIPPPLPTSFQSSYQQSSCQPGAPCVPTLHQLDKSPCPAKQGDPCAPKPPCSPDKYPEISCQLDPEWSEWTACSVTCGIGQRMRTCSEGL</sequence>
<dbReference type="PROSITE" id="PS50092">
    <property type="entry name" value="TSP1"/>
    <property type="match status" value="1"/>
</dbReference>
<feature type="region of interest" description="Disordered" evidence="1">
    <location>
        <begin position="181"/>
        <end position="239"/>
    </location>
</feature>
<feature type="chain" id="PRO_5042240550" evidence="2">
    <location>
        <begin position="25"/>
        <end position="349"/>
    </location>
</feature>
<dbReference type="WBParaSite" id="MBELARI_LOCUS12377">
    <property type="protein sequence ID" value="MBELARI_LOCUS12377"/>
    <property type="gene ID" value="MBELARI_LOCUS12377"/>
</dbReference>
<protein>
    <submittedName>
        <fullName evidence="4">Apple domain-containing protein</fullName>
    </submittedName>
</protein>
<feature type="region of interest" description="Disordered" evidence="1">
    <location>
        <begin position="255"/>
        <end position="274"/>
    </location>
</feature>